<dbReference type="AlphaFoldDB" id="A0A9Q3IWW2"/>
<accession>A0A9Q3IWW2</accession>
<name>A0A9Q3IWW2_9BASI</name>
<protein>
    <recommendedName>
        <fullName evidence="3">Endonuclease/exonuclease/phosphatase domain-containing protein</fullName>
    </recommendedName>
</protein>
<evidence type="ECO:0000313" key="1">
    <source>
        <dbReference type="EMBL" id="MBW0551783.1"/>
    </source>
</evidence>
<organism evidence="1 2">
    <name type="scientific">Austropuccinia psidii MF-1</name>
    <dbReference type="NCBI Taxonomy" id="1389203"/>
    <lineage>
        <taxon>Eukaryota</taxon>
        <taxon>Fungi</taxon>
        <taxon>Dikarya</taxon>
        <taxon>Basidiomycota</taxon>
        <taxon>Pucciniomycotina</taxon>
        <taxon>Pucciniomycetes</taxon>
        <taxon>Pucciniales</taxon>
        <taxon>Sphaerophragmiaceae</taxon>
        <taxon>Austropuccinia</taxon>
    </lineage>
</organism>
<dbReference type="SUPFAM" id="SSF56219">
    <property type="entry name" value="DNase I-like"/>
    <property type="match status" value="1"/>
</dbReference>
<dbReference type="OrthoDB" id="2717295at2759"/>
<evidence type="ECO:0000313" key="2">
    <source>
        <dbReference type="Proteomes" id="UP000765509"/>
    </source>
</evidence>
<keyword evidence="2" id="KW-1185">Reference proteome</keyword>
<dbReference type="PANTHER" id="PTHR19446">
    <property type="entry name" value="REVERSE TRANSCRIPTASES"/>
    <property type="match status" value="1"/>
</dbReference>
<dbReference type="EMBL" id="AVOT02057729">
    <property type="protein sequence ID" value="MBW0551783.1"/>
    <property type="molecule type" value="Genomic_DNA"/>
</dbReference>
<dbReference type="Proteomes" id="UP000765509">
    <property type="component" value="Unassembled WGS sequence"/>
</dbReference>
<gene>
    <name evidence="1" type="ORF">O181_091498</name>
</gene>
<dbReference type="Gene3D" id="3.60.10.10">
    <property type="entry name" value="Endonuclease/exonuclease/phosphatase"/>
    <property type="match status" value="1"/>
</dbReference>
<proteinExistence type="predicted"/>
<dbReference type="InterPro" id="IPR036691">
    <property type="entry name" value="Endo/exonu/phosph_ase_sf"/>
</dbReference>
<evidence type="ECO:0008006" key="3">
    <source>
        <dbReference type="Google" id="ProtNLM"/>
    </source>
</evidence>
<reference evidence="1" key="1">
    <citation type="submission" date="2021-03" db="EMBL/GenBank/DDBJ databases">
        <title>Draft genome sequence of rust myrtle Austropuccinia psidii MF-1, a brazilian biotype.</title>
        <authorList>
            <person name="Quecine M.C."/>
            <person name="Pachon D.M.R."/>
            <person name="Bonatelli M.L."/>
            <person name="Correr F.H."/>
            <person name="Franceschini L.M."/>
            <person name="Leite T.F."/>
            <person name="Margarido G.R.A."/>
            <person name="Almeida C.A."/>
            <person name="Ferrarezi J.A."/>
            <person name="Labate C.A."/>
        </authorList>
    </citation>
    <scope>NUCLEOTIDE SEQUENCE</scope>
    <source>
        <strain evidence="1">MF-1</strain>
    </source>
</reference>
<comment type="caution">
    <text evidence="1">The sequence shown here is derived from an EMBL/GenBank/DDBJ whole genome shotgun (WGS) entry which is preliminary data.</text>
</comment>
<sequence>MLLGISNSIPQLTLLSLYNPPATFSGIKTLSQWLQTEATLQTPRLLMMDSNLHHPLWNPSKYNNTHTQERDLIKIFGRPAAIDLTWANHKTQSLRPVAQVQLNNHSSDHCPIITRLTLPSPETHTSEKHLSVQLKDLENTPFLPDLQQNLPKETTTASLIETTTQEISTAITFAYNDQRRWVTANPARSKAWWNKEQLGGLVRLRDQASRKMLKHQTNKSREEYYHYQNLLKKNVWELKSNHWRKFLAEKGPNHAYQAYKLTKNKQEEEITSLQNQEASIISDITEKSSLLFYGTSIVETTANLKDIPHQQPPDSPPITRDEVANAISTLPNRKAPGPDGIPNKLIKLSTAHGTPILTDLYNCFLRPGEYPNSNH</sequence>